<dbReference type="AlphaFoldDB" id="K7Z049"/>
<dbReference type="Proteomes" id="UP000010074">
    <property type="component" value="Chromosome"/>
</dbReference>
<proteinExistence type="predicted"/>
<dbReference type="STRING" id="1069642.Bdt_2688"/>
<dbReference type="PANTHER" id="PTHR21015">
    <property type="entry name" value="UDP-N-ACETYLGLUCOSAMINE--N-ACETYLMURAMYL-(PENTAPEPTIDE) PYROPHOSPHORYL-UNDECAPRENOL N-ACETYLGLUCOSAMINE TRANSFERASE 1"/>
    <property type="match status" value="1"/>
</dbReference>
<dbReference type="KEGG" id="bbat:Bdt_2688"/>
<reference evidence="2 3" key="1">
    <citation type="journal article" date="2012" name="BMC Genomics">
        <title>Genome analysis of a simultaneously predatory and prey-independent, novel Bdellovibrio bacteriovorus from the River Tiber, supports in silico predictions of both ancient and recent lateral gene transfer from diverse bacteria.</title>
        <authorList>
            <person name="Hobley L."/>
            <person name="Lerner T.R."/>
            <person name="Williams L.E."/>
            <person name="Lambert C."/>
            <person name="Till R."/>
            <person name="Milner D.S."/>
            <person name="Basford S.M."/>
            <person name="Capeness M.J."/>
            <person name="Fenton A.K."/>
            <person name="Atterbury R.J."/>
            <person name="Harris M.A."/>
            <person name="Sockett R.E."/>
        </authorList>
    </citation>
    <scope>NUCLEOTIDE SEQUENCE [LARGE SCALE GENOMIC DNA]</scope>
    <source>
        <strain evidence="2 3">Tiberius</strain>
    </source>
</reference>
<dbReference type="EMBL" id="CP002930">
    <property type="protein sequence ID" value="AFY02370.1"/>
    <property type="molecule type" value="Genomic_DNA"/>
</dbReference>
<dbReference type="GO" id="GO:0016758">
    <property type="term" value="F:hexosyltransferase activity"/>
    <property type="evidence" value="ECO:0007669"/>
    <property type="project" value="InterPro"/>
</dbReference>
<accession>K7Z049</accession>
<organism evidence="2 3">
    <name type="scientific">Bdellovibrio bacteriovorus str. Tiberius</name>
    <dbReference type="NCBI Taxonomy" id="1069642"/>
    <lineage>
        <taxon>Bacteria</taxon>
        <taxon>Pseudomonadati</taxon>
        <taxon>Bdellovibrionota</taxon>
        <taxon>Bdellovibrionia</taxon>
        <taxon>Bdellovibrionales</taxon>
        <taxon>Pseudobdellovibrionaceae</taxon>
        <taxon>Bdellovibrio</taxon>
    </lineage>
</organism>
<dbReference type="SUPFAM" id="SSF53756">
    <property type="entry name" value="UDP-Glycosyltransferase/glycogen phosphorylase"/>
    <property type="match status" value="1"/>
</dbReference>
<dbReference type="Gene3D" id="3.40.50.2000">
    <property type="entry name" value="Glycogen Phosphorylase B"/>
    <property type="match status" value="1"/>
</dbReference>
<protein>
    <submittedName>
        <fullName evidence="2">Glycosyl transferase</fullName>
    </submittedName>
</protein>
<evidence type="ECO:0000259" key="1">
    <source>
        <dbReference type="Pfam" id="PF04101"/>
    </source>
</evidence>
<dbReference type="PANTHER" id="PTHR21015:SF28">
    <property type="entry name" value="SLL1722 PROTEIN"/>
    <property type="match status" value="1"/>
</dbReference>
<dbReference type="HOGENOM" id="CLU_055279_0_0_7"/>
<dbReference type="PATRIC" id="fig|1069642.3.peg.2659"/>
<dbReference type="OrthoDB" id="9802126at2"/>
<evidence type="ECO:0000313" key="3">
    <source>
        <dbReference type="Proteomes" id="UP000010074"/>
    </source>
</evidence>
<gene>
    <name evidence="2" type="ORF">Bdt_2688</name>
</gene>
<name>K7Z049_BDEBC</name>
<dbReference type="Pfam" id="PF04101">
    <property type="entry name" value="Glyco_tran_28_C"/>
    <property type="match status" value="1"/>
</dbReference>
<keyword evidence="2" id="KW-0808">Transferase</keyword>
<sequence length="385" mass="43513">MSKKRVVFYSHDTFGLGHIRRTQKLANEIAQNDRSILIICASPKASSYSSSQGIEYLNLPGFTKQVTGQYVPRSLNIPIDEFVNLRASLILSAVRAFQPDVFIIDKEPLGVKKELLPALEYLKKQKKCKVVCGFRDILDEKEAVQDEWQRRDTADSLRRYFDHVLIYGEKNVYDFAAEYGLDPDLAEKLLYVGYVHPQENLNHSDFKMPFENKLPNVTLTLGGGGDGDEILKLYTELLSRRGSELKFNSYVLTGPFANPESVKALQAIEVRLPQLSVKEFVSDSFSVFQQSDLVVSMGGYNTMTELVSMGQKPIILPRVKPRKEQLIRASVFQKRGLCDFLAPEALTPESLEQLITQRLSSPRKAPHFPAEGLAQFRDLFSKGIL</sequence>
<dbReference type="InterPro" id="IPR007235">
    <property type="entry name" value="Glyco_trans_28_C"/>
</dbReference>
<dbReference type="RefSeq" id="WP_015091800.1">
    <property type="nucleotide sequence ID" value="NC_019567.1"/>
</dbReference>
<feature type="domain" description="Glycosyl transferase family 28 C-terminal" evidence="1">
    <location>
        <begin position="271"/>
        <end position="364"/>
    </location>
</feature>
<evidence type="ECO:0000313" key="2">
    <source>
        <dbReference type="EMBL" id="AFY02370.1"/>
    </source>
</evidence>